<evidence type="ECO:0000313" key="7">
    <source>
        <dbReference type="Proteomes" id="UP000307943"/>
    </source>
</evidence>
<dbReference type="Proteomes" id="UP000307943">
    <property type="component" value="Unassembled WGS sequence"/>
</dbReference>
<dbReference type="EMBL" id="VDCQ01000012">
    <property type="protein sequence ID" value="TNJ66201.1"/>
    <property type="molecule type" value="Genomic_DNA"/>
</dbReference>
<dbReference type="OrthoDB" id="9777740at2"/>
<evidence type="ECO:0000313" key="6">
    <source>
        <dbReference type="EMBL" id="TNJ66201.1"/>
    </source>
</evidence>
<dbReference type="PANTHER" id="PTHR43498:SF1">
    <property type="entry name" value="COB--COM HETERODISULFIDE REDUCTASE IRON-SULFUR SUBUNIT A"/>
    <property type="match status" value="1"/>
</dbReference>
<keyword evidence="3" id="KW-0560">Oxidoreductase</keyword>
<dbReference type="GO" id="GO:0051539">
    <property type="term" value="F:4 iron, 4 sulfur cluster binding"/>
    <property type="evidence" value="ECO:0007669"/>
    <property type="project" value="UniProtKB-KW"/>
</dbReference>
<evidence type="ECO:0000256" key="4">
    <source>
        <dbReference type="ARBA" id="ARBA00023004"/>
    </source>
</evidence>
<evidence type="ECO:0000256" key="5">
    <source>
        <dbReference type="ARBA" id="ARBA00023014"/>
    </source>
</evidence>
<sequence>MKKFLSGIAALMLVWMLSACEEEREPIKKTAMNPDKPDVVVIGSEIEGMYLARAAADEGLSVLVIDPREKPGGQLIQGEMLYLDEPFAEGGKSLLQGKVKQLFTVYKKGEIRKPEQFQAYYRTLTEGIPIVSGISITNVEIAGGAGTAKKSIRSISYRTKDGQDKTITARYWVENTDFAALTSRLGLKRIPGIETVFTSTKEKDHMAASLMMKFRNVDWDKFRKEVGRLGKKEIEQKYGSETTVTDTFTWGFGNVGARFTPSSKEVFLRGLNTVNQGDGEVLINALLIYGVNPSDDESVRRAIENGKRETERIVPHLRAELPGWEHAELNGFPNYLYIRDYDRYETEYVLQATDLMGGAMHWDNVSIAGYPLDLQGTMEHTWGERKGVPDKYGMPLRSFLPKGYSNVIIAGKNVGASAVAYGSARIQPNTSLAGEVIGIMLAKTTNEGGLSEVTEKEMNELHRYIQKKYDIQLSGVKGKNKIENLSEEQRRQFNEGKLTLP</sequence>
<keyword evidence="2" id="KW-0479">Metal-binding</keyword>
<dbReference type="InterPro" id="IPR036188">
    <property type="entry name" value="FAD/NAD-bd_sf"/>
</dbReference>
<dbReference type="Pfam" id="PF12831">
    <property type="entry name" value="FAD_oxidored"/>
    <property type="match status" value="1"/>
</dbReference>
<dbReference type="Gene3D" id="3.50.50.60">
    <property type="entry name" value="FAD/NAD(P)-binding domain"/>
    <property type="match status" value="1"/>
</dbReference>
<protein>
    <submittedName>
        <fullName evidence="6">FAD-dependent oxidoreductase</fullName>
    </submittedName>
</protein>
<evidence type="ECO:0000256" key="2">
    <source>
        <dbReference type="ARBA" id="ARBA00022723"/>
    </source>
</evidence>
<reference evidence="6 7" key="1">
    <citation type="submission" date="2019-05" db="EMBL/GenBank/DDBJ databases">
        <title>We sequenced the genome of Paenibacillus hemerocallicola KCTC 33185 for further insight into its adaptation and study the phylogeny of Paenibacillus.</title>
        <authorList>
            <person name="Narsing Rao M.P."/>
        </authorList>
    </citation>
    <scope>NUCLEOTIDE SEQUENCE [LARGE SCALE GENOMIC DNA]</scope>
    <source>
        <strain evidence="6 7">KCTC 33185</strain>
    </source>
</reference>
<dbReference type="GO" id="GO:0046872">
    <property type="term" value="F:metal ion binding"/>
    <property type="evidence" value="ECO:0007669"/>
    <property type="project" value="UniProtKB-KW"/>
</dbReference>
<accession>A0A5C4TB83</accession>
<comment type="caution">
    <text evidence="6">The sequence shown here is derived from an EMBL/GenBank/DDBJ whole genome shotgun (WGS) entry which is preliminary data.</text>
</comment>
<dbReference type="PANTHER" id="PTHR43498">
    <property type="entry name" value="FERREDOXIN:COB-COM HETERODISULFIDE REDUCTASE SUBUNIT A"/>
    <property type="match status" value="1"/>
</dbReference>
<dbReference type="AlphaFoldDB" id="A0A5C4TB83"/>
<keyword evidence="5" id="KW-0411">Iron-sulfur</keyword>
<evidence type="ECO:0000256" key="1">
    <source>
        <dbReference type="ARBA" id="ARBA00022485"/>
    </source>
</evidence>
<dbReference type="GO" id="GO:0016491">
    <property type="term" value="F:oxidoreductase activity"/>
    <property type="evidence" value="ECO:0007669"/>
    <property type="project" value="UniProtKB-KW"/>
</dbReference>
<organism evidence="6 7">
    <name type="scientific">Paenibacillus hemerocallicola</name>
    <dbReference type="NCBI Taxonomy" id="1172614"/>
    <lineage>
        <taxon>Bacteria</taxon>
        <taxon>Bacillati</taxon>
        <taxon>Bacillota</taxon>
        <taxon>Bacilli</taxon>
        <taxon>Bacillales</taxon>
        <taxon>Paenibacillaceae</taxon>
        <taxon>Paenibacillus</taxon>
    </lineage>
</organism>
<keyword evidence="4" id="KW-0408">Iron</keyword>
<keyword evidence="7" id="KW-1185">Reference proteome</keyword>
<keyword evidence="1" id="KW-0004">4Fe-4S</keyword>
<dbReference type="InterPro" id="IPR039650">
    <property type="entry name" value="HdrA-like"/>
</dbReference>
<proteinExistence type="predicted"/>
<dbReference type="PROSITE" id="PS51257">
    <property type="entry name" value="PROKAR_LIPOPROTEIN"/>
    <property type="match status" value="1"/>
</dbReference>
<dbReference type="RefSeq" id="WP_139602253.1">
    <property type="nucleotide sequence ID" value="NZ_VDCQ01000012.1"/>
</dbReference>
<dbReference type="SUPFAM" id="SSF51905">
    <property type="entry name" value="FAD/NAD(P)-binding domain"/>
    <property type="match status" value="1"/>
</dbReference>
<gene>
    <name evidence="6" type="ORF">FE784_11030</name>
</gene>
<name>A0A5C4TB83_9BACL</name>
<evidence type="ECO:0000256" key="3">
    <source>
        <dbReference type="ARBA" id="ARBA00023002"/>
    </source>
</evidence>